<dbReference type="Proteomes" id="UP001224775">
    <property type="component" value="Unassembled WGS sequence"/>
</dbReference>
<dbReference type="AlphaFoldDB" id="A0AAD9D9V9"/>
<evidence type="ECO:0000313" key="2">
    <source>
        <dbReference type="Proteomes" id="UP001224775"/>
    </source>
</evidence>
<protein>
    <submittedName>
        <fullName evidence="1">Uncharacterized protein</fullName>
    </submittedName>
</protein>
<keyword evidence="2" id="KW-1185">Reference proteome</keyword>
<comment type="caution">
    <text evidence="1">The sequence shown here is derived from an EMBL/GenBank/DDBJ whole genome shotgun (WGS) entry which is preliminary data.</text>
</comment>
<name>A0AAD9D9V9_9STRA</name>
<accession>A0AAD9D9V9</accession>
<organism evidence="1 2">
    <name type="scientific">Skeletonema marinoi</name>
    <dbReference type="NCBI Taxonomy" id="267567"/>
    <lineage>
        <taxon>Eukaryota</taxon>
        <taxon>Sar</taxon>
        <taxon>Stramenopiles</taxon>
        <taxon>Ochrophyta</taxon>
        <taxon>Bacillariophyta</taxon>
        <taxon>Coscinodiscophyceae</taxon>
        <taxon>Thalassiosirophycidae</taxon>
        <taxon>Thalassiosirales</taxon>
        <taxon>Skeletonemataceae</taxon>
        <taxon>Skeletonema</taxon>
        <taxon>Skeletonema marinoi-dohrnii complex</taxon>
    </lineage>
</organism>
<sequence length="178" mass="20931">MVSLTNRLVDVIPKCRISLALEQSHKRRQDRIMAMNVSRKTVFLTRERGSGIFVTIWEGKAQKQSHMFSEDGLVLDIPCQVEFHRYIQWHNMAFMSTWDLGIPTLIVHYESYTNNFNETKDALLEFLEQDEVADAPTFITGKRYKDCYTVDEIDAVSKMFDRLALRETWQHTKQHFGH</sequence>
<reference evidence="1" key="1">
    <citation type="submission" date="2023-06" db="EMBL/GenBank/DDBJ databases">
        <title>Survivors Of The Sea: Transcriptome response of Skeletonema marinoi to long-term dormancy.</title>
        <authorList>
            <person name="Pinder M.I.M."/>
            <person name="Kourtchenko O."/>
            <person name="Robertson E.K."/>
            <person name="Larsson T."/>
            <person name="Maumus F."/>
            <person name="Osuna-Cruz C.M."/>
            <person name="Vancaester E."/>
            <person name="Stenow R."/>
            <person name="Vandepoele K."/>
            <person name="Ploug H."/>
            <person name="Bruchert V."/>
            <person name="Godhe A."/>
            <person name="Topel M."/>
        </authorList>
    </citation>
    <scope>NUCLEOTIDE SEQUENCE</scope>
    <source>
        <strain evidence="1">R05AC</strain>
    </source>
</reference>
<evidence type="ECO:0000313" key="1">
    <source>
        <dbReference type="EMBL" id="KAK1739482.1"/>
    </source>
</evidence>
<gene>
    <name evidence="1" type="ORF">QTG54_010025</name>
</gene>
<dbReference type="EMBL" id="JATAAI010000018">
    <property type="protein sequence ID" value="KAK1739482.1"/>
    <property type="molecule type" value="Genomic_DNA"/>
</dbReference>
<proteinExistence type="predicted"/>